<dbReference type="InterPro" id="IPR001412">
    <property type="entry name" value="aa-tRNA-synth_I_CS"/>
</dbReference>
<dbReference type="InterPro" id="IPR041598">
    <property type="entry name" value="MARS_N"/>
</dbReference>
<dbReference type="Gene3D" id="3.40.30.10">
    <property type="entry name" value="Glutaredoxin"/>
    <property type="match status" value="1"/>
</dbReference>
<comment type="subcellular location">
    <subcellularLocation>
        <location evidence="1">Cytoplasm</location>
    </subcellularLocation>
</comment>
<evidence type="ECO:0000259" key="13">
    <source>
        <dbReference type="PROSITE" id="PS50405"/>
    </source>
</evidence>
<dbReference type="InterPro" id="IPR036282">
    <property type="entry name" value="Glutathione-S-Trfase_C_sf"/>
</dbReference>
<dbReference type="FunFam" id="2.20.28.20:FF:000001">
    <property type="entry name" value="Methionine--tRNA ligase"/>
    <property type="match status" value="1"/>
</dbReference>
<dbReference type="InterPro" id="IPR023458">
    <property type="entry name" value="Met-tRNA_ligase_1"/>
</dbReference>
<protein>
    <recommendedName>
        <fullName evidence="3">Methionine--tRNA ligase, cytoplasmic</fullName>
        <ecNumber evidence="2">6.1.1.10</ecNumber>
    </recommendedName>
    <alternativeName>
        <fullName evidence="10">Methionyl-tRNA synthetase</fullName>
    </alternativeName>
</protein>
<dbReference type="Gene3D" id="3.40.50.620">
    <property type="entry name" value="HUPs"/>
    <property type="match status" value="1"/>
</dbReference>
<dbReference type="PROSITE" id="PS50405">
    <property type="entry name" value="GST_CTER"/>
    <property type="match status" value="1"/>
</dbReference>
<comment type="catalytic activity">
    <reaction evidence="11">
        <text>tRNA(Met) + L-methionine + ATP = L-methionyl-tRNA(Met) + AMP + diphosphate</text>
        <dbReference type="Rhea" id="RHEA:13481"/>
        <dbReference type="Rhea" id="RHEA-COMP:9667"/>
        <dbReference type="Rhea" id="RHEA-COMP:9698"/>
        <dbReference type="ChEBI" id="CHEBI:30616"/>
        <dbReference type="ChEBI" id="CHEBI:33019"/>
        <dbReference type="ChEBI" id="CHEBI:57844"/>
        <dbReference type="ChEBI" id="CHEBI:78442"/>
        <dbReference type="ChEBI" id="CHEBI:78530"/>
        <dbReference type="ChEBI" id="CHEBI:456215"/>
        <dbReference type="EC" id="6.1.1.10"/>
    </reaction>
</comment>
<evidence type="ECO:0000313" key="15">
    <source>
        <dbReference type="Proteomes" id="UP001159042"/>
    </source>
</evidence>
<dbReference type="InterPro" id="IPR033911">
    <property type="entry name" value="MetRS_core"/>
</dbReference>
<evidence type="ECO:0000256" key="6">
    <source>
        <dbReference type="ARBA" id="ARBA00022741"/>
    </source>
</evidence>
<evidence type="ECO:0000256" key="2">
    <source>
        <dbReference type="ARBA" id="ARBA00012838"/>
    </source>
</evidence>
<evidence type="ECO:0000256" key="3">
    <source>
        <dbReference type="ARBA" id="ARBA00018335"/>
    </source>
</evidence>
<dbReference type="AlphaFoldDB" id="A0AAV8WCG2"/>
<dbReference type="Gene3D" id="2.20.28.20">
    <property type="entry name" value="Methionyl-tRNA synthetase, Zn-domain"/>
    <property type="match status" value="1"/>
</dbReference>
<dbReference type="InterPro" id="IPR053836">
    <property type="entry name" value="Arc1-like_N"/>
</dbReference>
<dbReference type="GO" id="GO:0017101">
    <property type="term" value="C:aminoacyl-tRNA synthetase multienzyme complex"/>
    <property type="evidence" value="ECO:0007669"/>
    <property type="project" value="TreeGrafter"/>
</dbReference>
<evidence type="ECO:0000256" key="4">
    <source>
        <dbReference type="ARBA" id="ARBA00022490"/>
    </source>
</evidence>
<keyword evidence="6 12" id="KW-0547">Nucleotide-binding</keyword>
<evidence type="ECO:0000256" key="5">
    <source>
        <dbReference type="ARBA" id="ARBA00022598"/>
    </source>
</evidence>
<evidence type="ECO:0000256" key="9">
    <source>
        <dbReference type="ARBA" id="ARBA00023146"/>
    </source>
</evidence>
<keyword evidence="15" id="KW-1185">Reference proteome</keyword>
<dbReference type="GO" id="GO:0005829">
    <property type="term" value="C:cytosol"/>
    <property type="evidence" value="ECO:0007669"/>
    <property type="project" value="TreeGrafter"/>
</dbReference>
<dbReference type="SUPFAM" id="SSF47616">
    <property type="entry name" value="GST C-terminal domain-like"/>
    <property type="match status" value="1"/>
</dbReference>
<evidence type="ECO:0000256" key="10">
    <source>
        <dbReference type="ARBA" id="ARBA00030904"/>
    </source>
</evidence>
<dbReference type="SUPFAM" id="SSF52374">
    <property type="entry name" value="Nucleotidylyl transferase"/>
    <property type="match status" value="1"/>
</dbReference>
<evidence type="ECO:0000256" key="7">
    <source>
        <dbReference type="ARBA" id="ARBA00022840"/>
    </source>
</evidence>
<keyword evidence="5 12" id="KW-0436">Ligase</keyword>
<dbReference type="PROSITE" id="PS00178">
    <property type="entry name" value="AA_TRNA_LIGASE_I"/>
    <property type="match status" value="1"/>
</dbReference>
<accession>A0AAV8WCG2</accession>
<comment type="caution">
    <text evidence="14">The sequence shown here is derived from an EMBL/GenBank/DDBJ whole genome shotgun (WGS) entry which is preliminary data.</text>
</comment>
<evidence type="ECO:0000256" key="1">
    <source>
        <dbReference type="ARBA" id="ARBA00004496"/>
    </source>
</evidence>
<dbReference type="GO" id="GO:0004825">
    <property type="term" value="F:methionine-tRNA ligase activity"/>
    <property type="evidence" value="ECO:0007669"/>
    <property type="project" value="UniProtKB-EC"/>
</dbReference>
<name>A0AAV8WCG2_9CUCU</name>
<sequence>MTIKLYTNQNNPATLKLIIANNFSSSKVKIDIEIVNLQDLKTCGAKHLPVLEINNEQSIFMSNAAACYFLPPSENNSFAINELLEWEATVLSPHLAYVFGCSIKNEKIKNTLLSALNKLNTTLENKYFLVGDTVTVADIVIWSSLYPLIKSTELSKEYLSVLTNISGWFLKLYDQGQFKDAVAEFRMETGQTSYNALFIGARYFTPASSGDTVIKEKESPQHHAEAVNSSEVLAAKKAWQKDFRTLPKPKGRTNVVLPGVGEKNVLITSALPYVNNVPHLGNIIGCVLSADVFARFSRLCNYNTLYISGTDEYGTATETKALEEGLSCQAICDKYFSIHNDIYKWFNISFDYFGRTSTPQQTELCQDLFLQLNNNGFMFTQSIEQLHCEQCDRYLADRFVEGGCPNVGCNYEDARGDQCDGCGKLVNAVELKNPRCKICSSKPKLRTSNQFFIDLPKLEPLLHHWMKISSPGGRITRKS</sequence>
<dbReference type="PRINTS" id="PR01041">
    <property type="entry name" value="TRNASYNTHMET"/>
</dbReference>
<keyword evidence="9 12" id="KW-0030">Aminoacyl-tRNA synthetase</keyword>
<dbReference type="SUPFAM" id="SSF57770">
    <property type="entry name" value="Methionyl-tRNA synthetase (MetRS), Zn-domain"/>
    <property type="match status" value="1"/>
</dbReference>
<dbReference type="InterPro" id="IPR015413">
    <property type="entry name" value="Methionyl/Leucyl_tRNA_Synth"/>
</dbReference>
<evidence type="ECO:0000313" key="14">
    <source>
        <dbReference type="EMBL" id="KAJ8923988.1"/>
    </source>
</evidence>
<dbReference type="PANTHER" id="PTHR45765">
    <property type="entry name" value="METHIONINE--TRNA LIGASE"/>
    <property type="match status" value="1"/>
</dbReference>
<evidence type="ECO:0000256" key="11">
    <source>
        <dbReference type="ARBA" id="ARBA00047364"/>
    </source>
</evidence>
<dbReference type="Gene3D" id="1.20.1050.10">
    <property type="match status" value="1"/>
</dbReference>
<dbReference type="EC" id="6.1.1.10" evidence="2"/>
<evidence type="ECO:0000256" key="12">
    <source>
        <dbReference type="RuleBase" id="RU363039"/>
    </source>
</evidence>
<proteinExistence type="inferred from homology"/>
<feature type="domain" description="GST C-terminal" evidence="13">
    <location>
        <begin position="73"/>
        <end position="191"/>
    </location>
</feature>
<comment type="similarity">
    <text evidence="12">Belongs to the class-I aminoacyl-tRNA synthetase family.</text>
</comment>
<evidence type="ECO:0000256" key="8">
    <source>
        <dbReference type="ARBA" id="ARBA00022917"/>
    </source>
</evidence>
<dbReference type="Pfam" id="PF21972">
    <property type="entry name" value="Arc1p_N_like"/>
    <property type="match status" value="1"/>
</dbReference>
<organism evidence="14 15">
    <name type="scientific">Exocentrus adspersus</name>
    <dbReference type="NCBI Taxonomy" id="1586481"/>
    <lineage>
        <taxon>Eukaryota</taxon>
        <taxon>Metazoa</taxon>
        <taxon>Ecdysozoa</taxon>
        <taxon>Arthropoda</taxon>
        <taxon>Hexapoda</taxon>
        <taxon>Insecta</taxon>
        <taxon>Pterygota</taxon>
        <taxon>Neoptera</taxon>
        <taxon>Endopterygota</taxon>
        <taxon>Coleoptera</taxon>
        <taxon>Polyphaga</taxon>
        <taxon>Cucujiformia</taxon>
        <taxon>Chrysomeloidea</taxon>
        <taxon>Cerambycidae</taxon>
        <taxon>Lamiinae</taxon>
        <taxon>Acanthocinini</taxon>
        <taxon>Exocentrus</taxon>
    </lineage>
</organism>
<keyword evidence="8 12" id="KW-0648">Protein biosynthesis</keyword>
<dbReference type="Pfam" id="PF09334">
    <property type="entry name" value="tRNA-synt_1g"/>
    <property type="match status" value="1"/>
</dbReference>
<reference evidence="14 15" key="1">
    <citation type="journal article" date="2023" name="Insect Mol. Biol.">
        <title>Genome sequencing provides insights into the evolution of gene families encoding plant cell wall-degrading enzymes in longhorned beetles.</title>
        <authorList>
            <person name="Shin N.R."/>
            <person name="Okamura Y."/>
            <person name="Kirsch R."/>
            <person name="Pauchet Y."/>
        </authorList>
    </citation>
    <scope>NUCLEOTIDE SEQUENCE [LARGE SCALE GENOMIC DNA]</scope>
    <source>
        <strain evidence="14">EAD_L_NR</strain>
    </source>
</reference>
<dbReference type="Proteomes" id="UP001159042">
    <property type="component" value="Unassembled WGS sequence"/>
</dbReference>
<dbReference type="InterPro" id="IPR014729">
    <property type="entry name" value="Rossmann-like_a/b/a_fold"/>
</dbReference>
<dbReference type="PANTHER" id="PTHR45765:SF1">
    <property type="entry name" value="METHIONINE--TRNA LIGASE, CYTOPLASMIC"/>
    <property type="match status" value="1"/>
</dbReference>
<dbReference type="GO" id="GO:0005524">
    <property type="term" value="F:ATP binding"/>
    <property type="evidence" value="ECO:0007669"/>
    <property type="project" value="UniProtKB-KW"/>
</dbReference>
<gene>
    <name evidence="14" type="ORF">NQ315_006764</name>
</gene>
<dbReference type="Pfam" id="PF18485">
    <property type="entry name" value="GST_N_5"/>
    <property type="match status" value="1"/>
</dbReference>
<keyword evidence="4" id="KW-0963">Cytoplasm</keyword>
<dbReference type="InterPro" id="IPR010987">
    <property type="entry name" value="Glutathione-S-Trfase_C-like"/>
</dbReference>
<dbReference type="GO" id="GO:0006431">
    <property type="term" value="P:methionyl-tRNA aminoacylation"/>
    <property type="evidence" value="ECO:0007669"/>
    <property type="project" value="InterPro"/>
</dbReference>
<dbReference type="InterPro" id="IPR029038">
    <property type="entry name" value="MetRS_Zn"/>
</dbReference>
<keyword evidence="7 12" id="KW-0067">ATP-binding</keyword>
<dbReference type="EMBL" id="JANEYG010000003">
    <property type="protein sequence ID" value="KAJ8923988.1"/>
    <property type="molecule type" value="Genomic_DNA"/>
</dbReference>